<dbReference type="AlphaFoldDB" id="A0A0F9DHA5"/>
<organism evidence="1">
    <name type="scientific">marine sediment metagenome</name>
    <dbReference type="NCBI Taxonomy" id="412755"/>
    <lineage>
        <taxon>unclassified sequences</taxon>
        <taxon>metagenomes</taxon>
        <taxon>ecological metagenomes</taxon>
    </lineage>
</organism>
<protein>
    <submittedName>
        <fullName evidence="1">Uncharacterized protein</fullName>
    </submittedName>
</protein>
<feature type="non-terminal residue" evidence="1">
    <location>
        <position position="92"/>
    </location>
</feature>
<reference evidence="1" key="1">
    <citation type="journal article" date="2015" name="Nature">
        <title>Complex archaea that bridge the gap between prokaryotes and eukaryotes.</title>
        <authorList>
            <person name="Spang A."/>
            <person name="Saw J.H."/>
            <person name="Jorgensen S.L."/>
            <person name="Zaremba-Niedzwiedzka K."/>
            <person name="Martijn J."/>
            <person name="Lind A.E."/>
            <person name="van Eijk R."/>
            <person name="Schleper C."/>
            <person name="Guy L."/>
            <person name="Ettema T.J."/>
        </authorList>
    </citation>
    <scope>NUCLEOTIDE SEQUENCE</scope>
</reference>
<proteinExistence type="predicted"/>
<evidence type="ECO:0000313" key="1">
    <source>
        <dbReference type="EMBL" id="KKL11378.1"/>
    </source>
</evidence>
<gene>
    <name evidence="1" type="ORF">LCGC14_2546430</name>
</gene>
<accession>A0A0F9DHA5</accession>
<comment type="caution">
    <text evidence="1">The sequence shown here is derived from an EMBL/GenBank/DDBJ whole genome shotgun (WGS) entry which is preliminary data.</text>
</comment>
<dbReference type="EMBL" id="LAZR01041679">
    <property type="protein sequence ID" value="KKL11378.1"/>
    <property type="molecule type" value="Genomic_DNA"/>
</dbReference>
<name>A0A0F9DHA5_9ZZZZ</name>
<sequence>MEIKEKLTKLEEKNDSQIKKVGQTLTNLVQKLEDKTNNQNKTQEDKLLDQNTKLGKIISENIKKLEQQSNNEFSKFKGKVDAQITNSNQKFE</sequence>